<dbReference type="EMBL" id="LR130759">
    <property type="protein sequence ID" value="VDM90086.1"/>
    <property type="molecule type" value="Genomic_DNA"/>
</dbReference>
<gene>
    <name evidence="4" type="ORF">MB901379_03679</name>
</gene>
<keyword evidence="5" id="KW-1185">Reference proteome</keyword>
<dbReference type="GO" id="GO:0003677">
    <property type="term" value="F:DNA binding"/>
    <property type="evidence" value="ECO:0007669"/>
    <property type="project" value="InterPro"/>
</dbReference>
<evidence type="ECO:0000256" key="1">
    <source>
        <dbReference type="ARBA" id="ARBA00022741"/>
    </source>
</evidence>
<proteinExistence type="predicted"/>
<reference evidence="5" key="1">
    <citation type="submission" date="2018-02" db="EMBL/GenBank/DDBJ databases">
        <authorList>
            <person name="Seth-Smith MB H."/>
            <person name="Seth-Smith H."/>
        </authorList>
    </citation>
    <scope>NUCLEOTIDE SEQUENCE [LARGE SCALE GENOMIC DNA]</scope>
</reference>
<dbReference type="InterPro" id="IPR027417">
    <property type="entry name" value="P-loop_NTPase"/>
</dbReference>
<dbReference type="KEGG" id="mbai:MB901379_03679"/>
<dbReference type="AlphaFoldDB" id="A0A447GHV6"/>
<sequence length="890" mass="94610">MGRKCGPERRAGIDNRIYIHYVVVRGPLIGRGKELRVIAEALGMDDSRGVLIFGDPGVGKTRLAEEAAAASEAQGWVVHRVTASITAQSIALGAFTTWSTGSHANPHDAAQQLVSAMTAASASAPVLISIDDAHLLDNLSAFVVYSLLQQRQAKVLITVRAGAPVLDAVMTPWKEGVLYRVDLPPLSESESSDLLRSSLGGQVSDDCTERLWDFTRGNPAYLAHVIEQERAIGNLVQDRGMWVLRAPPTVSPSLRDLVRMQFGALTESVQEVVDLVAVAGSVGRSVLTSLTDHEASAQAERLGLIRADDSAPDVILLAHPMHSAISLAQCGPLRQSRLRGRLAAAMTSPDNTAPVDPAQLGLLWLESDLPPDAGVLSAAAAAALGQLDIEFAHRCSRAAVDAGGGIGAKLQLAYCLFLLGRVGDAHDELGRIRPDELRGTDFLDDFSLMTMNLLFGFAQPEEALRLIERALQGSTGIRAHQLNTLRGFHLGFTANPTQAIAALYAADPAQLDPYGAVICLGMRTLAHGECGHLSQARREAARSWRILDDARDGFNVANLAKLHTHVLVLAGDLAGATEVARQAYRRCLGMAPVARTLCSATIGAVALASGDLAVARRRLHPGQLKLGQFGLIMGHTYRYQVHYTAALARSGCVQDAVCALETAAEVRRPHLLYIEATYLLAQAWVAAAQGQMERARDIASRAATFAREHGQLASEVFCLQTSAQFHDTTVADRLAELATVVEGPRAPIAARYAKALSDDAAAELEAVAADFEMMGDLLAAADAAAHASSAYRVAGRRGSALTAGARAEGLSKRCGGAASPALAGAKIAFPFSHRQREIALLVSKGLTNRAIAEILSLSVRTVEGHIYRATFKAGIASRAELAKLVQEFDD</sequence>
<dbReference type="GO" id="GO:0004016">
    <property type="term" value="F:adenylate cyclase activity"/>
    <property type="evidence" value="ECO:0007669"/>
    <property type="project" value="TreeGrafter"/>
</dbReference>
<dbReference type="Gene3D" id="1.10.10.10">
    <property type="entry name" value="Winged helix-like DNA-binding domain superfamily/Winged helix DNA-binding domain"/>
    <property type="match status" value="1"/>
</dbReference>
<dbReference type="CDD" id="cd06170">
    <property type="entry name" value="LuxR_C_like"/>
    <property type="match status" value="1"/>
</dbReference>
<dbReference type="PRINTS" id="PR00038">
    <property type="entry name" value="HTHLUXR"/>
</dbReference>
<evidence type="ECO:0000259" key="3">
    <source>
        <dbReference type="PROSITE" id="PS50043"/>
    </source>
</evidence>
<dbReference type="SMART" id="SM00421">
    <property type="entry name" value="HTH_LUXR"/>
    <property type="match status" value="1"/>
</dbReference>
<dbReference type="InterPro" id="IPR000792">
    <property type="entry name" value="Tscrpt_reg_LuxR_C"/>
</dbReference>
<dbReference type="OrthoDB" id="3197423at2"/>
<keyword evidence="1" id="KW-0547">Nucleotide-binding</keyword>
<dbReference type="PANTHER" id="PTHR16305">
    <property type="entry name" value="TESTICULAR SOLUBLE ADENYLYL CYCLASE"/>
    <property type="match status" value="1"/>
</dbReference>
<dbReference type="InterPro" id="IPR036388">
    <property type="entry name" value="WH-like_DNA-bd_sf"/>
</dbReference>
<dbReference type="PANTHER" id="PTHR16305:SF28">
    <property type="entry name" value="GUANYLATE CYCLASE DOMAIN-CONTAINING PROTEIN"/>
    <property type="match status" value="1"/>
</dbReference>
<name>A0A447GHV6_9MYCO</name>
<dbReference type="InterPro" id="IPR041664">
    <property type="entry name" value="AAA_16"/>
</dbReference>
<dbReference type="InterPro" id="IPR016032">
    <property type="entry name" value="Sig_transdc_resp-reg_C-effctor"/>
</dbReference>
<dbReference type="GO" id="GO:0005737">
    <property type="term" value="C:cytoplasm"/>
    <property type="evidence" value="ECO:0007669"/>
    <property type="project" value="TreeGrafter"/>
</dbReference>
<keyword evidence="2" id="KW-0067">ATP-binding</keyword>
<evidence type="ECO:0000256" key="2">
    <source>
        <dbReference type="ARBA" id="ARBA00022840"/>
    </source>
</evidence>
<organism evidence="4 5">
    <name type="scientific">Mycobacterium basiliense</name>
    <dbReference type="NCBI Taxonomy" id="2094119"/>
    <lineage>
        <taxon>Bacteria</taxon>
        <taxon>Bacillati</taxon>
        <taxon>Actinomycetota</taxon>
        <taxon>Actinomycetes</taxon>
        <taxon>Mycobacteriales</taxon>
        <taxon>Mycobacteriaceae</taxon>
        <taxon>Mycobacterium</taxon>
    </lineage>
</organism>
<dbReference type="Gene3D" id="3.40.50.300">
    <property type="entry name" value="P-loop containing nucleotide triphosphate hydrolases"/>
    <property type="match status" value="1"/>
</dbReference>
<dbReference type="GO" id="GO:0006355">
    <property type="term" value="P:regulation of DNA-templated transcription"/>
    <property type="evidence" value="ECO:0007669"/>
    <property type="project" value="InterPro"/>
</dbReference>
<dbReference type="SUPFAM" id="SSF46894">
    <property type="entry name" value="C-terminal effector domain of the bipartite response regulators"/>
    <property type="match status" value="1"/>
</dbReference>
<dbReference type="GO" id="GO:0005524">
    <property type="term" value="F:ATP binding"/>
    <property type="evidence" value="ECO:0007669"/>
    <property type="project" value="UniProtKB-KW"/>
</dbReference>
<evidence type="ECO:0000313" key="5">
    <source>
        <dbReference type="Proteomes" id="UP000269998"/>
    </source>
</evidence>
<dbReference type="Pfam" id="PF13191">
    <property type="entry name" value="AAA_16"/>
    <property type="match status" value="1"/>
</dbReference>
<dbReference type="RefSeq" id="WP_158017823.1">
    <property type="nucleotide sequence ID" value="NZ_CBCSKE010000052.1"/>
</dbReference>
<dbReference type="Pfam" id="PF00196">
    <property type="entry name" value="GerE"/>
    <property type="match status" value="1"/>
</dbReference>
<dbReference type="PROSITE" id="PS00622">
    <property type="entry name" value="HTH_LUXR_1"/>
    <property type="match status" value="1"/>
</dbReference>
<accession>A0A447GHV6</accession>
<dbReference type="Proteomes" id="UP000269998">
    <property type="component" value="Chromosome"/>
</dbReference>
<dbReference type="PROSITE" id="PS50043">
    <property type="entry name" value="HTH_LUXR_2"/>
    <property type="match status" value="1"/>
</dbReference>
<evidence type="ECO:0000313" key="4">
    <source>
        <dbReference type="EMBL" id="VDM90086.1"/>
    </source>
</evidence>
<dbReference type="SUPFAM" id="SSF52540">
    <property type="entry name" value="P-loop containing nucleoside triphosphate hydrolases"/>
    <property type="match status" value="1"/>
</dbReference>
<protein>
    <submittedName>
        <fullName evidence="4">Putative ATPase</fullName>
    </submittedName>
</protein>
<feature type="domain" description="HTH luxR-type" evidence="3">
    <location>
        <begin position="824"/>
        <end position="889"/>
    </location>
</feature>